<dbReference type="Proteomes" id="UP000219036">
    <property type="component" value="Unassembled WGS sequence"/>
</dbReference>
<sequence>MEVKGFQGTDSSKVIRYIREIEENFKPDLFIIFMPYYHFENESLEKINSGLNTPHIIISSVATIKDKYILYDSIGGVAIKFKKKGYFDIKSLDFISKDISASSLFLKEHLISEKEGTNLLFSTSSNLAVHKILNSILNFYTDKVRLYGGIASSDASDFRTYISVNGKIIKDGFVLLNLYNINSFNTISLGFIPVGTTYRVTKVKDNKIYALDDLPMDYFLGNILKNTGIQIEDLDITKTSQVLWEFPFLFYDKEGYISHLLVPMMYDKEDKGFAFYGEVQEGSLIKLSTGDSDDILQDVQIRAGEFLKIINETGRKPDLIMNISCTARNFLLYSDGASKKEQEIYSSKIGNFPFTGFLTFGEIGPDRMGKPGKFYNETSILVGLVER</sequence>
<dbReference type="PANTHER" id="PTHR40252:SF2">
    <property type="entry name" value="BLR0328 PROTEIN"/>
    <property type="match status" value="1"/>
</dbReference>
<evidence type="ECO:0000313" key="3">
    <source>
        <dbReference type="Proteomes" id="UP000219036"/>
    </source>
</evidence>
<dbReference type="InterPro" id="IPR013702">
    <property type="entry name" value="FIST_domain_N"/>
</dbReference>
<dbReference type="RefSeq" id="WP_097001161.1">
    <property type="nucleotide sequence ID" value="NZ_OBEI01000013.1"/>
</dbReference>
<dbReference type="AlphaFoldDB" id="A0A285NPS3"/>
<gene>
    <name evidence="2" type="ORF">SAMN06265182_2022</name>
</gene>
<dbReference type="Pfam" id="PF08495">
    <property type="entry name" value="FIST"/>
    <property type="match status" value="1"/>
</dbReference>
<accession>A0A285NPS3</accession>
<feature type="domain" description="FIST C-domain" evidence="1">
    <location>
        <begin position="219"/>
        <end position="366"/>
    </location>
</feature>
<dbReference type="OrthoDB" id="11791at2"/>
<evidence type="ECO:0000313" key="2">
    <source>
        <dbReference type="EMBL" id="SNZ11218.1"/>
    </source>
</evidence>
<dbReference type="PANTHER" id="PTHR40252">
    <property type="entry name" value="BLR0328 PROTEIN"/>
    <property type="match status" value="1"/>
</dbReference>
<evidence type="ECO:0000259" key="1">
    <source>
        <dbReference type="SMART" id="SM01204"/>
    </source>
</evidence>
<proteinExistence type="predicted"/>
<dbReference type="EMBL" id="OBEI01000013">
    <property type="protein sequence ID" value="SNZ11218.1"/>
    <property type="molecule type" value="Genomic_DNA"/>
</dbReference>
<reference evidence="3" key="1">
    <citation type="submission" date="2017-09" db="EMBL/GenBank/DDBJ databases">
        <authorList>
            <person name="Varghese N."/>
            <person name="Submissions S."/>
        </authorList>
    </citation>
    <scope>NUCLEOTIDE SEQUENCE [LARGE SCALE GENOMIC DNA]</scope>
    <source>
        <strain evidence="3">DSM 15103</strain>
    </source>
</reference>
<protein>
    <submittedName>
        <fullName evidence="2">Uncharacterized conserved protein, contains FIST_N domain</fullName>
    </submittedName>
</protein>
<dbReference type="Pfam" id="PF10442">
    <property type="entry name" value="FIST_C"/>
    <property type="match status" value="1"/>
</dbReference>
<name>A0A285NPS3_9AQUI</name>
<dbReference type="SMART" id="SM01204">
    <property type="entry name" value="FIST_C"/>
    <property type="match status" value="1"/>
</dbReference>
<dbReference type="InterPro" id="IPR019494">
    <property type="entry name" value="FIST_C"/>
</dbReference>
<keyword evidence="3" id="KW-1185">Reference proteome</keyword>
<organism evidence="2 3">
    <name type="scientific">Persephonella hydrogeniphila</name>
    <dbReference type="NCBI Taxonomy" id="198703"/>
    <lineage>
        <taxon>Bacteria</taxon>
        <taxon>Pseudomonadati</taxon>
        <taxon>Aquificota</taxon>
        <taxon>Aquificia</taxon>
        <taxon>Aquificales</taxon>
        <taxon>Hydrogenothermaceae</taxon>
        <taxon>Persephonella</taxon>
    </lineage>
</organism>